<feature type="domain" description="HTH lysR-type" evidence="5">
    <location>
        <begin position="11"/>
        <end position="62"/>
    </location>
</feature>
<dbReference type="PANTHER" id="PTHR30537">
    <property type="entry name" value="HTH-TYPE TRANSCRIPTIONAL REGULATOR"/>
    <property type="match status" value="1"/>
</dbReference>
<dbReference type="GO" id="GO:0006351">
    <property type="term" value="P:DNA-templated transcription"/>
    <property type="evidence" value="ECO:0007669"/>
    <property type="project" value="TreeGrafter"/>
</dbReference>
<dbReference type="Pfam" id="PF03466">
    <property type="entry name" value="LysR_substrate"/>
    <property type="match status" value="1"/>
</dbReference>
<dbReference type="InterPro" id="IPR000847">
    <property type="entry name" value="LysR_HTH_N"/>
</dbReference>
<keyword evidence="4" id="KW-0804">Transcription</keyword>
<evidence type="ECO:0000256" key="4">
    <source>
        <dbReference type="ARBA" id="ARBA00023163"/>
    </source>
</evidence>
<name>A0A0E1VZ40_BURPE</name>
<dbReference type="Pfam" id="PF00126">
    <property type="entry name" value="HTH_1"/>
    <property type="match status" value="1"/>
</dbReference>
<reference evidence="6" key="1">
    <citation type="submission" date="2009-05" db="EMBL/GenBank/DDBJ databases">
        <authorList>
            <person name="Harkins D.M."/>
            <person name="DeShazer D."/>
            <person name="Woods D.E."/>
            <person name="Brinkac L.M."/>
            <person name="Brown K.A."/>
            <person name="Hung G.C."/>
            <person name="Tuanyok A."/>
            <person name="Zhang B."/>
            <person name="Nierman W.C."/>
        </authorList>
    </citation>
    <scope>NUCLEOTIDE SEQUENCE [LARGE SCALE GENOMIC DNA]</scope>
    <source>
        <strain evidence="6">1710a</strain>
    </source>
</reference>
<evidence type="ECO:0000256" key="2">
    <source>
        <dbReference type="ARBA" id="ARBA00023015"/>
    </source>
</evidence>
<proteinExistence type="inferred from homology"/>
<dbReference type="AlphaFoldDB" id="A0A0E1VZ40"/>
<dbReference type="SUPFAM" id="SSF46785">
    <property type="entry name" value="Winged helix' DNA-binding domain"/>
    <property type="match status" value="1"/>
</dbReference>
<evidence type="ECO:0000256" key="3">
    <source>
        <dbReference type="ARBA" id="ARBA00023125"/>
    </source>
</evidence>
<dbReference type="InterPro" id="IPR058163">
    <property type="entry name" value="LysR-type_TF_proteobact-type"/>
</dbReference>
<dbReference type="Gene3D" id="3.40.190.290">
    <property type="match status" value="1"/>
</dbReference>
<dbReference type="HOGENOM" id="CLU_039613_2_0_4"/>
<evidence type="ECO:0000256" key="1">
    <source>
        <dbReference type="ARBA" id="ARBA00009437"/>
    </source>
</evidence>
<dbReference type="EMBL" id="CM000833">
    <property type="protein sequence ID" value="EET05321.1"/>
    <property type="molecule type" value="Genomic_DNA"/>
</dbReference>
<dbReference type="RefSeq" id="WP_004529142.1">
    <property type="nucleotide sequence ID" value="NZ_CM000833.1"/>
</dbReference>
<dbReference type="InterPro" id="IPR036388">
    <property type="entry name" value="WH-like_DNA-bd_sf"/>
</dbReference>
<comment type="similarity">
    <text evidence="1">Belongs to the LysR transcriptional regulatory family.</text>
</comment>
<dbReference type="PANTHER" id="PTHR30537:SF3">
    <property type="entry name" value="TRANSCRIPTIONAL REGULATORY PROTEIN"/>
    <property type="match status" value="1"/>
</dbReference>
<organism evidence="6">
    <name type="scientific">Burkholderia pseudomallei 1710a</name>
    <dbReference type="NCBI Taxonomy" id="320371"/>
    <lineage>
        <taxon>Bacteria</taxon>
        <taxon>Pseudomonadati</taxon>
        <taxon>Pseudomonadota</taxon>
        <taxon>Betaproteobacteria</taxon>
        <taxon>Burkholderiales</taxon>
        <taxon>Burkholderiaceae</taxon>
        <taxon>Burkholderia</taxon>
        <taxon>pseudomallei group</taxon>
    </lineage>
</organism>
<keyword evidence="3" id="KW-0238">DNA-binding</keyword>
<evidence type="ECO:0000313" key="6">
    <source>
        <dbReference type="EMBL" id="EET05321.1"/>
    </source>
</evidence>
<dbReference type="PROSITE" id="PS50931">
    <property type="entry name" value="HTH_LYSR"/>
    <property type="match status" value="1"/>
</dbReference>
<protein>
    <submittedName>
        <fullName evidence="6">Transcriptional regulator, LysR family</fullName>
    </submittedName>
</protein>
<dbReference type="Proteomes" id="UP000001812">
    <property type="component" value="Chromosome II"/>
</dbReference>
<dbReference type="SUPFAM" id="SSF53850">
    <property type="entry name" value="Periplasmic binding protein-like II"/>
    <property type="match status" value="1"/>
</dbReference>
<evidence type="ECO:0000259" key="5">
    <source>
        <dbReference type="PROSITE" id="PS50931"/>
    </source>
</evidence>
<dbReference type="GO" id="GO:0003700">
    <property type="term" value="F:DNA-binding transcription factor activity"/>
    <property type="evidence" value="ECO:0007669"/>
    <property type="project" value="InterPro"/>
</dbReference>
<sequence length="315" mass="33941">MGSEIGWELYRSFLGVLREGSLSGAARALGLTQPTVGRHVAALEAALRVPLFTRSSSGLMPTDVALALRAHAEAMESTADALARAATSFGEDVRGVVRISASDVVGVEVLPPIVARLRQRHPALTVELALTNRVQDLLRREADIAVRMTRPGQTQLIARHIGGIELGLHAHRDYLARCGTPRDAGELVRHALIGHDRPTAFIRQIAKSFPGFDRGAFALRTDSDLAQLALIRCGAGIGACQAALAKRDPALVRVLPKAFAGRLDMWVTMHEDLRGSPRCRAAFDALAEGLDAYVDEQRAPAIARRRRPLPGTRSA</sequence>
<accession>A0A0E1VZ40</accession>
<dbReference type="InterPro" id="IPR036390">
    <property type="entry name" value="WH_DNA-bd_sf"/>
</dbReference>
<dbReference type="GO" id="GO:0043565">
    <property type="term" value="F:sequence-specific DNA binding"/>
    <property type="evidence" value="ECO:0007669"/>
    <property type="project" value="TreeGrafter"/>
</dbReference>
<dbReference type="Gene3D" id="1.10.10.10">
    <property type="entry name" value="Winged helix-like DNA-binding domain superfamily/Winged helix DNA-binding domain"/>
    <property type="match status" value="1"/>
</dbReference>
<keyword evidence="2" id="KW-0805">Transcription regulation</keyword>
<dbReference type="PRINTS" id="PR00039">
    <property type="entry name" value="HTHLYSR"/>
</dbReference>
<dbReference type="InterPro" id="IPR005119">
    <property type="entry name" value="LysR_subst-bd"/>
</dbReference>
<gene>
    <name evidence="6" type="ORF">BURPS1710A_A1857</name>
</gene>